<dbReference type="PANTHER" id="PTHR11814">
    <property type="entry name" value="SULFATE TRANSPORTER"/>
    <property type="match status" value="1"/>
</dbReference>
<name>A0A8J7TMS8_9BACT</name>
<dbReference type="InterPro" id="IPR001902">
    <property type="entry name" value="SLC26A/SulP_fam"/>
</dbReference>
<reference evidence="7" key="1">
    <citation type="submission" date="2021-02" db="EMBL/GenBank/DDBJ databases">
        <title>Genome-Resolved Metagenomics of a Microbial Community Performing Photosynthetic Biological Nutrient Removal.</title>
        <authorList>
            <person name="Mcdaniel E.A."/>
        </authorList>
    </citation>
    <scope>NUCLEOTIDE SEQUENCE</scope>
    <source>
        <strain evidence="7">UWPOB_OBS1</strain>
    </source>
</reference>
<dbReference type="InterPro" id="IPR036513">
    <property type="entry name" value="STAS_dom_sf"/>
</dbReference>
<feature type="transmembrane region" description="Helical" evidence="5">
    <location>
        <begin position="421"/>
        <end position="449"/>
    </location>
</feature>
<accession>A0A8J7TMS8</accession>
<keyword evidence="4 5" id="KW-0472">Membrane</keyword>
<feature type="transmembrane region" description="Helical" evidence="5">
    <location>
        <begin position="73"/>
        <end position="89"/>
    </location>
</feature>
<evidence type="ECO:0000256" key="5">
    <source>
        <dbReference type="SAM" id="Phobius"/>
    </source>
</evidence>
<dbReference type="Pfam" id="PF01740">
    <property type="entry name" value="STAS"/>
    <property type="match status" value="1"/>
</dbReference>
<comment type="subcellular location">
    <subcellularLocation>
        <location evidence="1">Membrane</location>
        <topology evidence="1">Multi-pass membrane protein</topology>
    </subcellularLocation>
</comment>
<keyword evidence="3 5" id="KW-1133">Transmembrane helix</keyword>
<dbReference type="EMBL" id="JAFLCK010000009">
    <property type="protein sequence ID" value="MBN8660298.1"/>
    <property type="molecule type" value="Genomic_DNA"/>
</dbReference>
<protein>
    <submittedName>
        <fullName evidence="7">SulP family inorganic anion transporter</fullName>
    </submittedName>
</protein>
<feature type="transmembrane region" description="Helical" evidence="5">
    <location>
        <begin position="327"/>
        <end position="347"/>
    </location>
</feature>
<evidence type="ECO:0000256" key="2">
    <source>
        <dbReference type="ARBA" id="ARBA00022692"/>
    </source>
</evidence>
<keyword evidence="2 5" id="KW-0812">Transmembrane</keyword>
<evidence type="ECO:0000256" key="1">
    <source>
        <dbReference type="ARBA" id="ARBA00004141"/>
    </source>
</evidence>
<proteinExistence type="predicted"/>
<feature type="transmembrane region" description="Helical" evidence="5">
    <location>
        <begin position="121"/>
        <end position="138"/>
    </location>
</feature>
<dbReference type="Gene3D" id="3.30.750.24">
    <property type="entry name" value="STAS domain"/>
    <property type="match status" value="1"/>
</dbReference>
<dbReference type="GO" id="GO:0016020">
    <property type="term" value="C:membrane"/>
    <property type="evidence" value="ECO:0007669"/>
    <property type="project" value="UniProtKB-SubCell"/>
</dbReference>
<feature type="transmembrane region" description="Helical" evidence="5">
    <location>
        <begin position="150"/>
        <end position="168"/>
    </location>
</feature>
<dbReference type="GO" id="GO:0055085">
    <property type="term" value="P:transmembrane transport"/>
    <property type="evidence" value="ECO:0007669"/>
    <property type="project" value="InterPro"/>
</dbReference>
<organism evidence="7 8">
    <name type="scientific">Candidatus Obscuribacter phosphatis</name>
    <dbReference type="NCBI Taxonomy" id="1906157"/>
    <lineage>
        <taxon>Bacteria</taxon>
        <taxon>Bacillati</taxon>
        <taxon>Candidatus Melainabacteria</taxon>
        <taxon>Candidatus Obscuribacterales</taxon>
        <taxon>Candidatus Obscuribacteraceae</taxon>
        <taxon>Candidatus Obscuribacter</taxon>
    </lineage>
</organism>
<feature type="transmembrane region" description="Helical" evidence="5">
    <location>
        <begin position="96"/>
        <end position="115"/>
    </location>
</feature>
<feature type="transmembrane region" description="Helical" evidence="5">
    <location>
        <begin position="227"/>
        <end position="245"/>
    </location>
</feature>
<evidence type="ECO:0000313" key="8">
    <source>
        <dbReference type="Proteomes" id="UP000664277"/>
    </source>
</evidence>
<feature type="transmembrane region" description="Helical" evidence="5">
    <location>
        <begin position="198"/>
        <end position="215"/>
    </location>
</feature>
<feature type="transmembrane region" description="Helical" evidence="5">
    <location>
        <begin position="367"/>
        <end position="384"/>
    </location>
</feature>
<evidence type="ECO:0000256" key="4">
    <source>
        <dbReference type="ARBA" id="ARBA00023136"/>
    </source>
</evidence>
<evidence type="ECO:0000256" key="3">
    <source>
        <dbReference type="ARBA" id="ARBA00022989"/>
    </source>
</evidence>
<dbReference type="SUPFAM" id="SSF52091">
    <property type="entry name" value="SpoIIaa-like"/>
    <property type="match status" value="1"/>
</dbReference>
<evidence type="ECO:0000259" key="6">
    <source>
        <dbReference type="PROSITE" id="PS50801"/>
    </source>
</evidence>
<gene>
    <name evidence="7" type="ORF">J0M35_08060</name>
</gene>
<dbReference type="InterPro" id="IPR002645">
    <property type="entry name" value="STAS_dom"/>
</dbReference>
<dbReference type="PROSITE" id="PS50801">
    <property type="entry name" value="STAS"/>
    <property type="match status" value="1"/>
</dbReference>
<dbReference type="AlphaFoldDB" id="A0A8J7TMS8"/>
<comment type="caution">
    <text evidence="7">The sequence shown here is derived from an EMBL/GenBank/DDBJ whole genome shotgun (WGS) entry which is preliminary data.</text>
</comment>
<feature type="transmembrane region" description="Helical" evidence="5">
    <location>
        <begin position="47"/>
        <end position="67"/>
    </location>
</feature>
<evidence type="ECO:0000313" key="7">
    <source>
        <dbReference type="EMBL" id="MBN8660298.1"/>
    </source>
</evidence>
<feature type="transmembrane region" description="Helical" evidence="5">
    <location>
        <begin position="389"/>
        <end position="409"/>
    </location>
</feature>
<dbReference type="InterPro" id="IPR011547">
    <property type="entry name" value="SLC26A/SulP_dom"/>
</dbReference>
<dbReference type="Proteomes" id="UP000664277">
    <property type="component" value="Unassembled WGS sequence"/>
</dbReference>
<feature type="domain" description="STAS" evidence="6">
    <location>
        <begin position="477"/>
        <end position="561"/>
    </location>
</feature>
<sequence>MTARETWEFIQASVTGQFKAITIPDAPERAVPSDGFLGLIQNFRYDIVSGFIVFLIALPLSLGIAMASGLPPVAGLVSAAIGGVVVSQLSGSFVTINGPAAGLIVVVISACEALGGGSRGYHATLSAIVVSGFILFLLGRMRSAEIGKYFPATVVHAMLASIGIVIIIKQLPTFLGSQIKIREPLEIFHQLPHLLSDLNPFILLVSLVSLIILIIHPHIRFAPLKAIPAPLWVVLTASLMTAFLTDTKTYELLGHTFRLVPDKLLVRVPSDLSHCFAFPDFSAIRMPRFWLCVLSISFVQSVETVLSCAAVDKLDPFKRKANLSKDLCAVGLGSMVSAGLGGLPVIAEIVRSTANIASGARTRFSNFYHGLFLCLFVALASALLNKIPLAALAALLIFTGFRLASPKVFKETHSIGYEQTVIFVSTIFVTLATDLLIGVFSGIALKLLLHLFRGVKPSELFKATAYLEDGAEGDHYLHMDGAIVFSNYFCIKNLLDQIKTGGQVFIDFSATTFIDHTVMEHLAEFRQDYEHEGGKVCFVALEKLSSVSDHPQGSRRLERKR</sequence>
<dbReference type="Pfam" id="PF00916">
    <property type="entry name" value="Sulfate_transp"/>
    <property type="match status" value="1"/>
</dbReference>